<evidence type="ECO:0000256" key="1">
    <source>
        <dbReference type="SAM" id="Phobius"/>
    </source>
</evidence>
<evidence type="ECO:0000313" key="4">
    <source>
        <dbReference type="Proteomes" id="UP000435649"/>
    </source>
</evidence>
<evidence type="ECO:0000313" key="3">
    <source>
        <dbReference type="EMBL" id="MST99802.1"/>
    </source>
</evidence>
<dbReference type="InterPro" id="IPR045584">
    <property type="entry name" value="Pilin-like"/>
</dbReference>
<dbReference type="Pfam" id="PF07596">
    <property type="entry name" value="SBP_bac_10"/>
    <property type="match status" value="1"/>
</dbReference>
<feature type="transmembrane region" description="Helical" evidence="1">
    <location>
        <begin position="56"/>
        <end position="78"/>
    </location>
</feature>
<gene>
    <name evidence="3" type="ORF">FYJ85_22490</name>
</gene>
<dbReference type="Pfam" id="PF07963">
    <property type="entry name" value="N_methyl"/>
    <property type="match status" value="1"/>
</dbReference>
<dbReference type="Proteomes" id="UP000435649">
    <property type="component" value="Unassembled WGS sequence"/>
</dbReference>
<organism evidence="3 4">
    <name type="scientific">Victivallis lenta</name>
    <dbReference type="NCBI Taxonomy" id="2606640"/>
    <lineage>
        <taxon>Bacteria</taxon>
        <taxon>Pseudomonadati</taxon>
        <taxon>Lentisphaerota</taxon>
        <taxon>Lentisphaeria</taxon>
        <taxon>Victivallales</taxon>
        <taxon>Victivallaceae</taxon>
        <taxon>Victivallis</taxon>
    </lineage>
</organism>
<dbReference type="Gene3D" id="3.30.700.10">
    <property type="entry name" value="Glycoprotein, Type 4 Pilin"/>
    <property type="match status" value="1"/>
</dbReference>
<name>A0A844GAE1_9BACT</name>
<dbReference type="PROSITE" id="PS00409">
    <property type="entry name" value="PROKAR_NTER_METHYL"/>
    <property type="match status" value="1"/>
</dbReference>
<sequence length="288" mass="32238">MKKAYQMPHFPGRRLLLVAAAFAGCREWLARTCPDRYRPAKHFTLKGIEMRKSGFTLIELLVVIAIIVILASILLPALNKARDRAKSISCLNNLKQLGNGALMYVSDYGTLCRSTDSNPVRIPMWDPTSAPVDRDNAPWMVMLAPYVGGQWFYIQYELAKVFHCPSTVPDSQDISPTNGKCYGASSLCFNEKYGSAVINRNFSSLSSRVMLMDINRPYYSGTASGCRFCLDLNSRQAFRHNGRLNAVFSDGHAGTATYDEVPKQLSHDDSKSFWGDKDKDNTNCWVAH</sequence>
<dbReference type="PANTHER" id="PTHR30093:SF2">
    <property type="entry name" value="TYPE II SECRETION SYSTEM PROTEIN H"/>
    <property type="match status" value="1"/>
</dbReference>
<evidence type="ECO:0000259" key="2">
    <source>
        <dbReference type="Pfam" id="PF07596"/>
    </source>
</evidence>
<dbReference type="PANTHER" id="PTHR30093">
    <property type="entry name" value="GENERAL SECRETION PATHWAY PROTEIN G"/>
    <property type="match status" value="1"/>
</dbReference>
<dbReference type="AlphaFoldDB" id="A0A844GAE1"/>
<dbReference type="NCBIfam" id="TIGR02532">
    <property type="entry name" value="IV_pilin_GFxxxE"/>
    <property type="match status" value="1"/>
</dbReference>
<dbReference type="EMBL" id="VUNS01000060">
    <property type="protein sequence ID" value="MST99802.1"/>
    <property type="molecule type" value="Genomic_DNA"/>
</dbReference>
<dbReference type="InterPro" id="IPR011453">
    <property type="entry name" value="DUF1559"/>
</dbReference>
<proteinExistence type="predicted"/>
<feature type="domain" description="DUF1559" evidence="2">
    <location>
        <begin position="80"/>
        <end position="153"/>
    </location>
</feature>
<protein>
    <submittedName>
        <fullName evidence="3">Type II secretion system protein</fullName>
    </submittedName>
</protein>
<accession>A0A844GAE1</accession>
<keyword evidence="1" id="KW-1133">Transmembrane helix</keyword>
<reference evidence="3 4" key="1">
    <citation type="submission" date="2019-08" db="EMBL/GenBank/DDBJ databases">
        <title>In-depth cultivation of the pig gut microbiome towards novel bacterial diversity and tailored functional studies.</title>
        <authorList>
            <person name="Wylensek D."/>
            <person name="Hitch T.C.A."/>
            <person name="Clavel T."/>
        </authorList>
    </citation>
    <scope>NUCLEOTIDE SEQUENCE [LARGE SCALE GENOMIC DNA]</scope>
    <source>
        <strain evidence="3 4">BBE-744-WT-12</strain>
    </source>
</reference>
<dbReference type="PROSITE" id="PS51257">
    <property type="entry name" value="PROKAR_LIPOPROTEIN"/>
    <property type="match status" value="1"/>
</dbReference>
<dbReference type="InterPro" id="IPR012902">
    <property type="entry name" value="N_methyl_site"/>
</dbReference>
<comment type="caution">
    <text evidence="3">The sequence shown here is derived from an EMBL/GenBank/DDBJ whole genome shotgun (WGS) entry which is preliminary data.</text>
</comment>
<keyword evidence="1" id="KW-0812">Transmembrane</keyword>
<dbReference type="SUPFAM" id="SSF54523">
    <property type="entry name" value="Pili subunits"/>
    <property type="match status" value="1"/>
</dbReference>
<keyword evidence="4" id="KW-1185">Reference proteome</keyword>
<dbReference type="RefSeq" id="WP_154420956.1">
    <property type="nucleotide sequence ID" value="NZ_CALXOB010000034.1"/>
</dbReference>
<keyword evidence="1" id="KW-0472">Membrane</keyword>